<gene>
    <name evidence="10" type="primary">livH_5</name>
    <name evidence="10" type="ORF">LMG29660_06596</name>
</gene>
<dbReference type="CDD" id="cd06582">
    <property type="entry name" value="TM_PBP1_LivH_like"/>
    <property type="match status" value="1"/>
</dbReference>
<feature type="transmembrane region" description="Helical" evidence="9">
    <location>
        <begin position="109"/>
        <end position="130"/>
    </location>
</feature>
<keyword evidence="4 9" id="KW-0812">Transmembrane</keyword>
<feature type="transmembrane region" description="Helical" evidence="9">
    <location>
        <begin position="64"/>
        <end position="88"/>
    </location>
</feature>
<feature type="transmembrane region" description="Helical" evidence="9">
    <location>
        <begin position="239"/>
        <end position="270"/>
    </location>
</feature>
<organism evidence="10 11">
    <name type="scientific">Burkholderia puraquae</name>
    <dbReference type="NCBI Taxonomy" id="1904757"/>
    <lineage>
        <taxon>Bacteria</taxon>
        <taxon>Pseudomonadati</taxon>
        <taxon>Pseudomonadota</taxon>
        <taxon>Betaproteobacteria</taxon>
        <taxon>Burkholderiales</taxon>
        <taxon>Burkholderiaceae</taxon>
        <taxon>Burkholderia</taxon>
        <taxon>Burkholderia cepacia complex</taxon>
    </lineage>
</organism>
<name>A0A6J5EWD8_9BURK</name>
<evidence type="ECO:0000256" key="8">
    <source>
        <dbReference type="ARBA" id="ARBA00037998"/>
    </source>
</evidence>
<evidence type="ECO:0000313" key="10">
    <source>
        <dbReference type="EMBL" id="CAB3770294.1"/>
    </source>
</evidence>
<dbReference type="Proteomes" id="UP000494135">
    <property type="component" value="Unassembled WGS sequence"/>
</dbReference>
<keyword evidence="2" id="KW-0813">Transport</keyword>
<feature type="transmembrane region" description="Helical" evidence="9">
    <location>
        <begin position="21"/>
        <end position="44"/>
    </location>
</feature>
<dbReference type="InterPro" id="IPR001851">
    <property type="entry name" value="ABC_transp_permease"/>
</dbReference>
<accession>A0A6J5EWD8</accession>
<evidence type="ECO:0000256" key="1">
    <source>
        <dbReference type="ARBA" id="ARBA00004651"/>
    </source>
</evidence>
<dbReference type="EMBL" id="CADIKG010000028">
    <property type="protein sequence ID" value="CAB3770294.1"/>
    <property type="molecule type" value="Genomic_DNA"/>
</dbReference>
<dbReference type="GO" id="GO:0006865">
    <property type="term" value="P:amino acid transport"/>
    <property type="evidence" value="ECO:0007669"/>
    <property type="project" value="UniProtKB-KW"/>
</dbReference>
<comment type="similarity">
    <text evidence="8">Belongs to the binding-protein-dependent transport system permease family. LivHM subfamily.</text>
</comment>
<evidence type="ECO:0000256" key="5">
    <source>
        <dbReference type="ARBA" id="ARBA00022970"/>
    </source>
</evidence>
<keyword evidence="3" id="KW-1003">Cell membrane</keyword>
<protein>
    <submittedName>
        <fullName evidence="10">High-affinity branched-chain amino acid transport system permease protein LivH</fullName>
    </submittedName>
</protein>
<dbReference type="AlphaFoldDB" id="A0A6J5EWD8"/>
<evidence type="ECO:0000256" key="9">
    <source>
        <dbReference type="SAM" id="Phobius"/>
    </source>
</evidence>
<dbReference type="GO" id="GO:0005886">
    <property type="term" value="C:plasma membrane"/>
    <property type="evidence" value="ECO:0007669"/>
    <property type="project" value="UniProtKB-SubCell"/>
</dbReference>
<dbReference type="GO" id="GO:0022857">
    <property type="term" value="F:transmembrane transporter activity"/>
    <property type="evidence" value="ECO:0007669"/>
    <property type="project" value="InterPro"/>
</dbReference>
<dbReference type="Pfam" id="PF02653">
    <property type="entry name" value="BPD_transp_2"/>
    <property type="match status" value="1"/>
</dbReference>
<evidence type="ECO:0000256" key="6">
    <source>
        <dbReference type="ARBA" id="ARBA00022989"/>
    </source>
</evidence>
<evidence type="ECO:0000256" key="2">
    <source>
        <dbReference type="ARBA" id="ARBA00022448"/>
    </source>
</evidence>
<keyword evidence="5" id="KW-0029">Amino-acid transport</keyword>
<feature type="transmembrane region" description="Helical" evidence="9">
    <location>
        <begin position="207"/>
        <end position="227"/>
    </location>
</feature>
<evidence type="ECO:0000256" key="7">
    <source>
        <dbReference type="ARBA" id="ARBA00023136"/>
    </source>
</evidence>
<comment type="subcellular location">
    <subcellularLocation>
        <location evidence="1">Cell membrane</location>
        <topology evidence="1">Multi-pass membrane protein</topology>
    </subcellularLocation>
</comment>
<keyword evidence="6 9" id="KW-1133">Transmembrane helix</keyword>
<sequence>MRCAPRSSRSRPDSAVHAFALQAFNGLSYGLLLFMLSAGLTLIFSVQGVLNFAHASFYMLGAYVGYSIAASVGFWPALVLAPLAVGLLGAGCERALLRRVQARGHTSELLLTFGLAYLIGEGAKLVWGLAPLPAPVPALFDGAPVTVFGLALPRYRLFMMGMSTAMLVALGALLRASRIGLVVRAALTHRAAVEALGYDVPRLMTALFGAGTALAALAGVIGAPLAVIEPALAETVGSVVFAVVVIGGLGSLGGAFAASLAVGFAQTFAASSDTSLRDLAQWAGIALPDSVAAVSIAQLAPLVPYLLLVAVLVARPRGLFGERADA</sequence>
<reference evidence="10 11" key="1">
    <citation type="submission" date="2020-04" db="EMBL/GenBank/DDBJ databases">
        <authorList>
            <person name="De Canck E."/>
        </authorList>
    </citation>
    <scope>NUCLEOTIDE SEQUENCE [LARGE SCALE GENOMIC DNA]</scope>
    <source>
        <strain evidence="10 11">LMG 29660</strain>
    </source>
</reference>
<dbReference type="InterPro" id="IPR052157">
    <property type="entry name" value="BCAA_transport_permease"/>
</dbReference>
<keyword evidence="7 9" id="KW-0472">Membrane</keyword>
<proteinExistence type="inferred from homology"/>
<evidence type="ECO:0000256" key="3">
    <source>
        <dbReference type="ARBA" id="ARBA00022475"/>
    </source>
</evidence>
<dbReference type="PANTHER" id="PTHR11795">
    <property type="entry name" value="BRANCHED-CHAIN AMINO ACID TRANSPORT SYSTEM PERMEASE PROTEIN LIVH"/>
    <property type="match status" value="1"/>
</dbReference>
<feature type="transmembrane region" description="Helical" evidence="9">
    <location>
        <begin position="290"/>
        <end position="314"/>
    </location>
</feature>
<dbReference type="PANTHER" id="PTHR11795:SF442">
    <property type="entry name" value="ABC TRANSPORTER ATP-BINDING PROTEIN"/>
    <property type="match status" value="1"/>
</dbReference>
<evidence type="ECO:0000313" key="11">
    <source>
        <dbReference type="Proteomes" id="UP000494135"/>
    </source>
</evidence>
<evidence type="ECO:0000256" key="4">
    <source>
        <dbReference type="ARBA" id="ARBA00022692"/>
    </source>
</evidence>